<dbReference type="PANTHER" id="PTHR10291:SF0">
    <property type="entry name" value="DEHYDRODOLICHYL DIPHOSPHATE SYNTHASE 2"/>
    <property type="match status" value="1"/>
</dbReference>
<feature type="binding site" evidence="2">
    <location>
        <begin position="80"/>
        <end position="82"/>
    </location>
    <ligand>
        <name>substrate</name>
    </ligand>
</feature>
<comment type="caution">
    <text evidence="3">The sequence shown here is derived from an EMBL/GenBank/DDBJ whole genome shotgun (WGS) entry which is preliminary data.</text>
</comment>
<feature type="binding site" evidence="2">
    <location>
        <position position="52"/>
    </location>
    <ligand>
        <name>substrate</name>
    </ligand>
</feature>
<feature type="binding site" evidence="2">
    <location>
        <position position="40"/>
    </location>
    <ligand>
        <name>substrate</name>
    </ligand>
</feature>
<dbReference type="AlphaFoldDB" id="A0A401XIH9"/>
<feature type="active site" evidence="2">
    <location>
        <position position="35"/>
    </location>
</feature>
<dbReference type="CDD" id="cd00475">
    <property type="entry name" value="Cis_IPPS"/>
    <property type="match status" value="1"/>
</dbReference>
<dbReference type="HAMAP" id="MF_01139">
    <property type="entry name" value="ISPT"/>
    <property type="match status" value="1"/>
</dbReference>
<dbReference type="EMBL" id="BHZE01000002">
    <property type="protein sequence ID" value="GCD76798.1"/>
    <property type="molecule type" value="Genomic_DNA"/>
</dbReference>
<dbReference type="GO" id="GO:0045547">
    <property type="term" value="F:ditrans,polycis-polyprenyl diphosphate synthase [(2E,6E)-farnesyl diphosphate specific] activity"/>
    <property type="evidence" value="ECO:0007669"/>
    <property type="project" value="TreeGrafter"/>
</dbReference>
<proteinExistence type="inferred from homology"/>
<dbReference type="NCBIfam" id="NF011405">
    <property type="entry name" value="PRK14830.1"/>
    <property type="match status" value="1"/>
</dbReference>
<dbReference type="SUPFAM" id="SSF64005">
    <property type="entry name" value="Undecaprenyl diphosphate synthase"/>
    <property type="match status" value="1"/>
</dbReference>
<dbReference type="OrthoDB" id="4191603at2"/>
<name>A0A401XIH9_9FLAO</name>
<dbReference type="PROSITE" id="PS01066">
    <property type="entry name" value="UPP_SYNTHASE"/>
    <property type="match status" value="1"/>
</dbReference>
<evidence type="ECO:0000313" key="3">
    <source>
        <dbReference type="EMBL" id="GCD76798.1"/>
    </source>
</evidence>
<keyword evidence="2" id="KW-0460">Magnesium</keyword>
<dbReference type="InterPro" id="IPR018520">
    <property type="entry name" value="UPP_synth-like_CS"/>
</dbReference>
<dbReference type="InterPro" id="IPR036424">
    <property type="entry name" value="UPP_synth-like_sf"/>
</dbReference>
<comment type="cofactor">
    <cofactor evidence="2">
        <name>Mg(2+)</name>
        <dbReference type="ChEBI" id="CHEBI:18420"/>
    </cofactor>
    <text evidence="2">Binds 2 magnesium ions per subunit.</text>
</comment>
<dbReference type="NCBIfam" id="TIGR00055">
    <property type="entry name" value="uppS"/>
    <property type="match status" value="1"/>
</dbReference>
<feature type="binding site" evidence="2">
    <location>
        <position position="48"/>
    </location>
    <ligand>
        <name>substrate</name>
    </ligand>
</feature>
<dbReference type="Gene3D" id="3.40.1180.10">
    <property type="entry name" value="Decaprenyl diphosphate synthase-like"/>
    <property type="match status" value="1"/>
</dbReference>
<dbReference type="PANTHER" id="PTHR10291">
    <property type="entry name" value="DEHYDRODOLICHYL DIPHOSPHATE SYNTHASE FAMILY MEMBER"/>
    <property type="match status" value="1"/>
</dbReference>
<dbReference type="Proteomes" id="UP000286715">
    <property type="component" value="Unassembled WGS sequence"/>
</dbReference>
<dbReference type="Pfam" id="PF01255">
    <property type="entry name" value="Prenyltransf"/>
    <property type="match status" value="1"/>
</dbReference>
<evidence type="ECO:0000313" key="4">
    <source>
        <dbReference type="Proteomes" id="UP000286715"/>
    </source>
</evidence>
<dbReference type="GO" id="GO:0000287">
    <property type="term" value="F:magnesium ion binding"/>
    <property type="evidence" value="ECO:0007669"/>
    <property type="project" value="UniProtKB-UniRule"/>
</dbReference>
<comment type="subunit">
    <text evidence="2">Homodimer.</text>
</comment>
<feature type="binding site" evidence="2">
    <location>
        <position position="203"/>
    </location>
    <ligand>
        <name>substrate</name>
    </ligand>
</feature>
<accession>A0A401XIH9</accession>
<feature type="binding site" evidence="2">
    <location>
        <position position="84"/>
    </location>
    <ligand>
        <name>substrate</name>
    </ligand>
</feature>
<keyword evidence="2" id="KW-0479">Metal-binding</keyword>
<dbReference type="EC" id="2.5.1.-" evidence="2"/>
<feature type="active site" description="Proton acceptor" evidence="2">
    <location>
        <position position="83"/>
    </location>
</feature>
<protein>
    <recommendedName>
        <fullName evidence="2">Isoprenyl transferase</fullName>
        <ecNumber evidence="2">2.5.1.-</ecNumber>
    </recommendedName>
</protein>
<evidence type="ECO:0000256" key="2">
    <source>
        <dbReference type="HAMAP-Rule" id="MF_01139"/>
    </source>
</evidence>
<comment type="function">
    <text evidence="2">Catalyzes the condensation of isopentenyl diphosphate (IPP) with allylic pyrophosphates generating different type of terpenoids.</text>
</comment>
<dbReference type="GO" id="GO:0016094">
    <property type="term" value="P:polyprenol biosynthetic process"/>
    <property type="evidence" value="ECO:0007669"/>
    <property type="project" value="TreeGrafter"/>
</dbReference>
<keyword evidence="1 2" id="KW-0808">Transferase</keyword>
<keyword evidence="4" id="KW-1185">Reference proteome</keyword>
<reference evidence="3 4" key="1">
    <citation type="submission" date="2018-11" db="EMBL/GenBank/DDBJ databases">
        <title>Schleiferia aggregans sp. nov., a moderately thermophilic heterotrophic bacterium isolated from microbial mats at a terrestrial hot spring.</title>
        <authorList>
            <person name="Iino T."/>
            <person name="Ohkuma M."/>
            <person name="Haruta S."/>
        </authorList>
    </citation>
    <scope>NUCLEOTIDE SEQUENCE [LARGE SCALE GENOMIC DNA]</scope>
    <source>
        <strain evidence="3 4">LA</strain>
    </source>
</reference>
<dbReference type="FunFam" id="3.40.1180.10:FF:000001">
    <property type="entry name" value="(2E,6E)-farnesyl-diphosphate-specific ditrans,polycis-undecaprenyl-diphosphate synthase"/>
    <property type="match status" value="1"/>
</dbReference>
<feature type="binding site" evidence="2">
    <location>
        <position position="35"/>
    </location>
    <ligand>
        <name>Mg(2+)</name>
        <dbReference type="ChEBI" id="CHEBI:18420"/>
    </ligand>
</feature>
<feature type="binding site" evidence="2">
    <location>
        <begin position="209"/>
        <end position="211"/>
    </location>
    <ligand>
        <name>substrate</name>
    </ligand>
</feature>
<dbReference type="RefSeq" id="WP_124396869.1">
    <property type="nucleotide sequence ID" value="NZ_BHZE01000002.1"/>
</dbReference>
<evidence type="ECO:0000256" key="1">
    <source>
        <dbReference type="ARBA" id="ARBA00022679"/>
    </source>
</evidence>
<sequence>MQNRLVTNSDNAALNQATIEIDLTRLPKHIAIIMDGNGRWARAKGYIRSLGHENGVDALRRIATASAELGIEYLTVYAFSTENWKRPKTEVKALMSILVKALRKELSTLLDNNIRLQAIGDILLLPEDIQKQLKEVIALTAKGSRMALTLALSYSSKEEILRATRLLAEDVRKGLLLPENITEQVFENYLYTRGMPHPDLLIRTSGEYRISNYLLWQLAYTELYFSPKLWPDFTKEDLLLAIAEYQKRERRFGLISEQLNENS</sequence>
<gene>
    <name evidence="3" type="primary">uppS</name>
    <name evidence="3" type="ORF">JCM31826_02800</name>
</gene>
<feature type="binding site" evidence="2">
    <location>
        <begin position="36"/>
        <end position="39"/>
    </location>
    <ligand>
        <name>substrate</name>
    </ligand>
</feature>
<dbReference type="InterPro" id="IPR001441">
    <property type="entry name" value="UPP_synth-like"/>
</dbReference>
<comment type="similarity">
    <text evidence="2">Belongs to the UPP synthase family.</text>
</comment>
<feature type="binding site" evidence="2">
    <location>
        <position position="86"/>
    </location>
    <ligand>
        <name>substrate</name>
    </ligand>
</feature>
<organism evidence="3 4">
    <name type="scientific">Thermaurantimonas aggregans</name>
    <dbReference type="NCBI Taxonomy" id="2173829"/>
    <lineage>
        <taxon>Bacteria</taxon>
        <taxon>Pseudomonadati</taxon>
        <taxon>Bacteroidota</taxon>
        <taxon>Flavobacteriia</taxon>
        <taxon>Flavobacteriales</taxon>
        <taxon>Schleiferiaceae</taxon>
        <taxon>Thermaurantimonas</taxon>
    </lineage>
</organism>
<feature type="binding site" evidence="2">
    <location>
        <position position="222"/>
    </location>
    <ligand>
        <name>Mg(2+)</name>
        <dbReference type="ChEBI" id="CHEBI:18420"/>
    </ligand>
</feature>